<evidence type="ECO:0000256" key="1">
    <source>
        <dbReference type="SAM" id="Phobius"/>
    </source>
</evidence>
<organism evidence="2">
    <name type="scientific">Candidatus Iainarchaeum sp</name>
    <dbReference type="NCBI Taxonomy" id="3101447"/>
    <lineage>
        <taxon>Archaea</taxon>
        <taxon>Candidatus Iainarchaeota</taxon>
        <taxon>Candidatus Iainarchaeia</taxon>
        <taxon>Candidatus Iainarchaeales</taxon>
        <taxon>Candidatus Iainarchaeaceae</taxon>
        <taxon>Candidatus Iainarchaeum</taxon>
    </lineage>
</organism>
<gene>
    <name evidence="2" type="ORF">IPJ89_03140</name>
</gene>
<accession>A0A7T9I0P7</accession>
<keyword evidence="1" id="KW-0472">Membrane</keyword>
<feature type="transmembrane region" description="Helical" evidence="1">
    <location>
        <begin position="42"/>
        <end position="61"/>
    </location>
</feature>
<dbReference type="Proteomes" id="UP000596004">
    <property type="component" value="Chromosome"/>
</dbReference>
<evidence type="ECO:0000313" key="2">
    <source>
        <dbReference type="EMBL" id="QQR92134.1"/>
    </source>
</evidence>
<reference evidence="2" key="1">
    <citation type="submission" date="2020-11" db="EMBL/GenBank/DDBJ databases">
        <title>Connecting structure to function with the recovery of over 1000 high-quality activated sludge metagenome-assembled genomes encoding full-length rRNA genes using long-read sequencing.</title>
        <authorList>
            <person name="Singleton C.M."/>
            <person name="Petriglieri F."/>
            <person name="Kristensen J.M."/>
            <person name="Kirkegaard R.H."/>
            <person name="Michaelsen T.Y."/>
            <person name="Andersen M.H."/>
            <person name="Karst S.M."/>
            <person name="Dueholm M.S."/>
            <person name="Nielsen P.H."/>
            <person name="Albertsen M."/>
        </authorList>
    </citation>
    <scope>NUCLEOTIDE SEQUENCE</scope>
    <source>
        <strain evidence="2">Fred_18-Q3-R57-64_BAT3C.431</strain>
    </source>
</reference>
<keyword evidence="1" id="KW-1133">Transmembrane helix</keyword>
<name>A0A7T9I0P7_9ARCH</name>
<dbReference type="AlphaFoldDB" id="A0A7T9I0P7"/>
<proteinExistence type="predicted"/>
<feature type="transmembrane region" description="Helical" evidence="1">
    <location>
        <begin position="15"/>
        <end position="35"/>
    </location>
</feature>
<dbReference type="EMBL" id="CP064981">
    <property type="protein sequence ID" value="QQR92134.1"/>
    <property type="molecule type" value="Genomic_DNA"/>
</dbReference>
<protein>
    <submittedName>
        <fullName evidence="2">Uncharacterized protein</fullName>
    </submittedName>
</protein>
<sequence length="89" mass="9808">MAFGLEIYNLLPNEAYIIIHLIALLVGVWLASKAFSSNKGAWGTLFAFYAIAELGFVLAHIGVFHTLFSHLLAETLLLIGFLLVAKEMK</sequence>
<feature type="transmembrane region" description="Helical" evidence="1">
    <location>
        <begin position="67"/>
        <end position="85"/>
    </location>
</feature>
<keyword evidence="1" id="KW-0812">Transmembrane</keyword>